<feature type="signal peptide" evidence="1">
    <location>
        <begin position="1"/>
        <end position="24"/>
    </location>
</feature>
<evidence type="ECO:0000313" key="3">
    <source>
        <dbReference type="Proteomes" id="UP000246005"/>
    </source>
</evidence>
<dbReference type="Proteomes" id="UP000246005">
    <property type="component" value="Unassembled WGS sequence"/>
</dbReference>
<dbReference type="RefSeq" id="WP_146231726.1">
    <property type="nucleotide sequence ID" value="NZ_QGHB01000010.1"/>
</dbReference>
<evidence type="ECO:0000256" key="1">
    <source>
        <dbReference type="SAM" id="SignalP"/>
    </source>
</evidence>
<sequence length="129" mass="13560">MGMLKRSAVLAGAAMFLFAGTSQAAPTAPAAPAPFELQESVPLKNGRGTLKLWRNIANGCLHAQVVNAPKGTVATERRGGKIITFKVNSTDGGSASTAETHTREGDIRGAMFSNGFSTYTRYYSSVSMC</sequence>
<proteinExistence type="predicted"/>
<dbReference type="AlphaFoldDB" id="A0A316HSF2"/>
<keyword evidence="1" id="KW-0732">Signal</keyword>
<comment type="caution">
    <text evidence="2">The sequence shown here is derived from an EMBL/GenBank/DDBJ whole genome shotgun (WGS) entry which is preliminary data.</text>
</comment>
<dbReference type="EMBL" id="QGHB01000010">
    <property type="protein sequence ID" value="PWK83615.1"/>
    <property type="molecule type" value="Genomic_DNA"/>
</dbReference>
<evidence type="ECO:0000313" key="2">
    <source>
        <dbReference type="EMBL" id="PWK83615.1"/>
    </source>
</evidence>
<organism evidence="2 3">
    <name type="scientific">Lentzea atacamensis</name>
    <dbReference type="NCBI Taxonomy" id="531938"/>
    <lineage>
        <taxon>Bacteria</taxon>
        <taxon>Bacillati</taxon>
        <taxon>Actinomycetota</taxon>
        <taxon>Actinomycetes</taxon>
        <taxon>Pseudonocardiales</taxon>
        <taxon>Pseudonocardiaceae</taxon>
        <taxon>Lentzea</taxon>
    </lineage>
</organism>
<accession>A0A316HSF2</accession>
<protein>
    <submittedName>
        <fullName evidence="2">Uncharacterized protein</fullName>
    </submittedName>
</protein>
<name>A0A316HSF2_9PSEU</name>
<gene>
    <name evidence="2" type="ORF">C8D88_11071</name>
</gene>
<feature type="chain" id="PRO_5016433104" evidence="1">
    <location>
        <begin position="25"/>
        <end position="129"/>
    </location>
</feature>
<reference evidence="2 3" key="1">
    <citation type="submission" date="2018-05" db="EMBL/GenBank/DDBJ databases">
        <title>Genomic Encyclopedia of Type Strains, Phase IV (KMG-IV): sequencing the most valuable type-strain genomes for metagenomic binning, comparative biology and taxonomic classification.</title>
        <authorList>
            <person name="Goeker M."/>
        </authorList>
    </citation>
    <scope>NUCLEOTIDE SEQUENCE [LARGE SCALE GENOMIC DNA]</scope>
    <source>
        <strain evidence="2 3">DSM 45480</strain>
    </source>
</reference>